<evidence type="ECO:0000256" key="1">
    <source>
        <dbReference type="ARBA" id="ARBA00004196"/>
    </source>
</evidence>
<dbReference type="GO" id="GO:0030313">
    <property type="term" value="C:cell envelope"/>
    <property type="evidence" value="ECO:0007669"/>
    <property type="project" value="UniProtKB-SubCell"/>
</dbReference>
<dbReference type="AlphaFoldDB" id="A0A558BS97"/>
<evidence type="ECO:0000256" key="2">
    <source>
        <dbReference type="ARBA" id="ARBA00022748"/>
    </source>
</evidence>
<dbReference type="SUPFAM" id="SSF52833">
    <property type="entry name" value="Thioredoxin-like"/>
    <property type="match status" value="1"/>
</dbReference>
<dbReference type="Pfam" id="PF08534">
    <property type="entry name" value="Redoxin"/>
    <property type="match status" value="1"/>
</dbReference>
<comment type="caution">
    <text evidence="6">The sequence shown here is derived from an EMBL/GenBank/DDBJ whole genome shotgun (WGS) entry which is preliminary data.</text>
</comment>
<dbReference type="OrthoDB" id="9796554at2"/>
<dbReference type="GO" id="GO:0017004">
    <property type="term" value="P:cytochrome complex assembly"/>
    <property type="evidence" value="ECO:0007669"/>
    <property type="project" value="UniProtKB-KW"/>
</dbReference>
<dbReference type="InterPro" id="IPR013766">
    <property type="entry name" value="Thioredoxin_domain"/>
</dbReference>
<dbReference type="Proteomes" id="UP000317624">
    <property type="component" value="Unassembled WGS sequence"/>
</dbReference>
<accession>A0A558BS97</accession>
<keyword evidence="2" id="KW-0201">Cytochrome c-type biogenesis</keyword>
<organism evidence="6 7">
    <name type="scientific">Hymenobacter setariae</name>
    <dbReference type="NCBI Taxonomy" id="2594794"/>
    <lineage>
        <taxon>Bacteria</taxon>
        <taxon>Pseudomonadati</taxon>
        <taxon>Bacteroidota</taxon>
        <taxon>Cytophagia</taxon>
        <taxon>Cytophagales</taxon>
        <taxon>Hymenobacteraceae</taxon>
        <taxon>Hymenobacter</taxon>
    </lineage>
</organism>
<dbReference type="PROSITE" id="PS00194">
    <property type="entry name" value="THIOREDOXIN_1"/>
    <property type="match status" value="1"/>
</dbReference>
<dbReference type="PROSITE" id="PS51257">
    <property type="entry name" value="PROKAR_LIPOPROTEIN"/>
    <property type="match status" value="1"/>
</dbReference>
<evidence type="ECO:0000256" key="4">
    <source>
        <dbReference type="ARBA" id="ARBA00023284"/>
    </source>
</evidence>
<protein>
    <submittedName>
        <fullName evidence="6">AhpC/TSA family protein</fullName>
    </submittedName>
</protein>
<keyword evidence="3" id="KW-1015">Disulfide bond</keyword>
<keyword evidence="4" id="KW-0676">Redox-active center</keyword>
<reference evidence="6 7" key="1">
    <citation type="submission" date="2019-07" db="EMBL/GenBank/DDBJ databases">
        <title>Hymenobacter sp. straun FUR1 Genome sequencing and assembly.</title>
        <authorList>
            <person name="Chhetri G."/>
        </authorList>
    </citation>
    <scope>NUCLEOTIDE SEQUENCE [LARGE SCALE GENOMIC DNA]</scope>
    <source>
        <strain evidence="6 7">Fur1</strain>
    </source>
</reference>
<dbReference type="Gene3D" id="3.40.30.10">
    <property type="entry name" value="Glutaredoxin"/>
    <property type="match status" value="1"/>
</dbReference>
<evidence type="ECO:0000313" key="6">
    <source>
        <dbReference type="EMBL" id="TVT39371.1"/>
    </source>
</evidence>
<name>A0A558BS97_9BACT</name>
<dbReference type="PANTHER" id="PTHR42852:SF6">
    <property type="entry name" value="THIOL:DISULFIDE INTERCHANGE PROTEIN DSBE"/>
    <property type="match status" value="1"/>
</dbReference>
<dbReference type="InterPro" id="IPR017937">
    <property type="entry name" value="Thioredoxin_CS"/>
</dbReference>
<dbReference type="PROSITE" id="PS51352">
    <property type="entry name" value="THIOREDOXIN_2"/>
    <property type="match status" value="1"/>
</dbReference>
<feature type="domain" description="Thioredoxin" evidence="5">
    <location>
        <begin position="283"/>
        <end position="422"/>
    </location>
</feature>
<dbReference type="InterPro" id="IPR050553">
    <property type="entry name" value="Thioredoxin_ResA/DsbE_sf"/>
</dbReference>
<proteinExistence type="predicted"/>
<dbReference type="InterPro" id="IPR013740">
    <property type="entry name" value="Redoxin"/>
</dbReference>
<dbReference type="RefSeq" id="WP_144850166.1">
    <property type="nucleotide sequence ID" value="NZ_VMRJ01000004.1"/>
</dbReference>
<dbReference type="EMBL" id="VMRJ01000004">
    <property type="protein sequence ID" value="TVT39371.1"/>
    <property type="molecule type" value="Genomic_DNA"/>
</dbReference>
<evidence type="ECO:0000259" key="5">
    <source>
        <dbReference type="PROSITE" id="PS51352"/>
    </source>
</evidence>
<gene>
    <name evidence="6" type="ORF">FNT36_17095</name>
</gene>
<comment type="subcellular location">
    <subcellularLocation>
        <location evidence="1">Cell envelope</location>
    </subcellularLocation>
</comment>
<dbReference type="InterPro" id="IPR036249">
    <property type="entry name" value="Thioredoxin-like_sf"/>
</dbReference>
<dbReference type="CDD" id="cd02966">
    <property type="entry name" value="TlpA_like_family"/>
    <property type="match status" value="1"/>
</dbReference>
<keyword evidence="7" id="KW-1185">Reference proteome</keyword>
<evidence type="ECO:0000313" key="7">
    <source>
        <dbReference type="Proteomes" id="UP000317624"/>
    </source>
</evidence>
<dbReference type="PANTHER" id="PTHR42852">
    <property type="entry name" value="THIOL:DISULFIDE INTERCHANGE PROTEIN DSBE"/>
    <property type="match status" value="1"/>
</dbReference>
<sequence>MRKLKQNKLGMLASDKSGWLFLLWVVLLGGCQPTQQQQQPPREYNYSIAADIEGCEDCKAKLWLKEYTVSRKTDSIQSKDGHFSMQGKIIQPGLYTFSYFSKADKALYGFVDVYLPTDSIHIKATKKQIRTKFYGKSDVGSYLRNTVVFSTSPLQKEWEQYLVLRDSLWHQFFLDKALTGAKFLQAMGTGNKALIQQTADSARELKYRFSGYLASATELFVKQHPTSEVSLQAMLDNRDYRPAEERFRQYYRAMPAPLQASFYGHILDKALAKNETRNQNNQRFVGYHIRQLAGKTPAGKELNAEQLFKRNKLTLVEFWASWCGPCRLEMPKYYGLYKQYNSKGFGMLGISLDDDRKKWTQAIAEDSLRIPHLSELQGGNGDDIRRFTIKGMPANLLVDSTGSVVAVDVPYPKLYKQLQQSL</sequence>
<evidence type="ECO:0000256" key="3">
    <source>
        <dbReference type="ARBA" id="ARBA00023157"/>
    </source>
</evidence>